<accession>A0A139I7C0</accession>
<dbReference type="OrthoDB" id="5552418at2759"/>
<evidence type="ECO:0000313" key="3">
    <source>
        <dbReference type="Proteomes" id="UP000073492"/>
    </source>
</evidence>
<gene>
    <name evidence="2" type="ORF">AC579_1264</name>
</gene>
<dbReference type="EMBL" id="LFZO01000247">
    <property type="protein sequence ID" value="KXT10647.1"/>
    <property type="molecule type" value="Genomic_DNA"/>
</dbReference>
<dbReference type="AlphaFoldDB" id="A0A139I7C0"/>
<sequence length="100" mass="10752">MSPKYRGVDEWRDLANVVANVGLAEQEKKVDVRSLDGMPVPRSIRRSDGAVQRAGTRETSSSAGSGREGKGRDDYSNWVGGGERASETLRDENEGAVSGL</sequence>
<name>A0A139I7C0_9PEZI</name>
<keyword evidence="3" id="KW-1185">Reference proteome</keyword>
<comment type="caution">
    <text evidence="2">The sequence shown here is derived from an EMBL/GenBank/DDBJ whole genome shotgun (WGS) entry which is preliminary data.</text>
</comment>
<protein>
    <submittedName>
        <fullName evidence="2">Uncharacterized protein</fullName>
    </submittedName>
</protein>
<proteinExistence type="predicted"/>
<organism evidence="2 3">
    <name type="scientific">Pseudocercospora musae</name>
    <dbReference type="NCBI Taxonomy" id="113226"/>
    <lineage>
        <taxon>Eukaryota</taxon>
        <taxon>Fungi</taxon>
        <taxon>Dikarya</taxon>
        <taxon>Ascomycota</taxon>
        <taxon>Pezizomycotina</taxon>
        <taxon>Dothideomycetes</taxon>
        <taxon>Dothideomycetidae</taxon>
        <taxon>Mycosphaerellales</taxon>
        <taxon>Mycosphaerellaceae</taxon>
        <taxon>Pseudocercospora</taxon>
    </lineage>
</organism>
<feature type="compositionally biased region" description="Basic and acidic residues" evidence="1">
    <location>
        <begin position="84"/>
        <end position="93"/>
    </location>
</feature>
<feature type="region of interest" description="Disordered" evidence="1">
    <location>
        <begin position="34"/>
        <end position="100"/>
    </location>
</feature>
<evidence type="ECO:0000313" key="2">
    <source>
        <dbReference type="EMBL" id="KXT10647.1"/>
    </source>
</evidence>
<dbReference type="Proteomes" id="UP000073492">
    <property type="component" value="Unassembled WGS sequence"/>
</dbReference>
<evidence type="ECO:0000256" key="1">
    <source>
        <dbReference type="SAM" id="MobiDB-lite"/>
    </source>
</evidence>
<reference evidence="2 3" key="1">
    <citation type="submission" date="2015-07" db="EMBL/GenBank/DDBJ databases">
        <title>Comparative genomics of the Sigatoka disease complex on banana suggests a link between parallel evolutionary changes in Pseudocercospora fijiensis and Pseudocercospora eumusae and increased virulence on the banana host.</title>
        <authorList>
            <person name="Chang T.-C."/>
            <person name="Salvucci A."/>
            <person name="Crous P.W."/>
            <person name="Stergiopoulos I."/>
        </authorList>
    </citation>
    <scope>NUCLEOTIDE SEQUENCE [LARGE SCALE GENOMIC DNA]</scope>
    <source>
        <strain evidence="2 3">CBS 116634</strain>
    </source>
</reference>